<accession>A0A212R7N8</accession>
<dbReference type="Proteomes" id="UP000197065">
    <property type="component" value="Unassembled WGS sequence"/>
</dbReference>
<gene>
    <name evidence="3" type="ORF">SAMN07250955_106140</name>
</gene>
<comment type="similarity">
    <text evidence="1">Belongs to the UPF0337 (CsbD) family.</text>
</comment>
<protein>
    <submittedName>
        <fullName evidence="3">Uncharacterized conserved protein YjbJ, UPF0337 family</fullName>
    </submittedName>
</protein>
<dbReference type="Gene3D" id="1.10.1470.10">
    <property type="entry name" value="YjbJ"/>
    <property type="match status" value="1"/>
</dbReference>
<dbReference type="Pfam" id="PF05532">
    <property type="entry name" value="CsbD"/>
    <property type="match status" value="1"/>
</dbReference>
<dbReference type="PANTHER" id="PTHR34977">
    <property type="entry name" value="UPF0337 PROTEIN YJBJ"/>
    <property type="match status" value="1"/>
</dbReference>
<evidence type="ECO:0000313" key="3">
    <source>
        <dbReference type="EMBL" id="SNB68167.1"/>
    </source>
</evidence>
<dbReference type="AlphaFoldDB" id="A0A212R7N8"/>
<feature type="domain" description="CsbD-like" evidence="2">
    <location>
        <begin position="4"/>
        <end position="55"/>
    </location>
</feature>
<dbReference type="RefSeq" id="WP_088561440.1">
    <property type="nucleotide sequence ID" value="NZ_FYEH01000006.1"/>
</dbReference>
<dbReference type="EMBL" id="FYEH01000006">
    <property type="protein sequence ID" value="SNB68167.1"/>
    <property type="molecule type" value="Genomic_DNA"/>
</dbReference>
<organism evidence="3 4">
    <name type="scientific">Arboricoccus pini</name>
    <dbReference type="NCBI Taxonomy" id="1963835"/>
    <lineage>
        <taxon>Bacteria</taxon>
        <taxon>Pseudomonadati</taxon>
        <taxon>Pseudomonadota</taxon>
        <taxon>Alphaproteobacteria</taxon>
        <taxon>Geminicoccales</taxon>
        <taxon>Geminicoccaceae</taxon>
        <taxon>Arboricoccus</taxon>
    </lineage>
</organism>
<dbReference type="InterPro" id="IPR050423">
    <property type="entry name" value="UPF0337_stress_rsp"/>
</dbReference>
<dbReference type="PANTHER" id="PTHR34977:SF1">
    <property type="entry name" value="UPF0337 PROTEIN YJBJ"/>
    <property type="match status" value="1"/>
</dbReference>
<dbReference type="InterPro" id="IPR008462">
    <property type="entry name" value="CsbD"/>
</dbReference>
<proteinExistence type="inferred from homology"/>
<dbReference type="InterPro" id="IPR036629">
    <property type="entry name" value="YjbJ_sf"/>
</dbReference>
<dbReference type="SUPFAM" id="SSF69047">
    <property type="entry name" value="Hypothetical protein YjbJ"/>
    <property type="match status" value="1"/>
</dbReference>
<keyword evidence="4" id="KW-1185">Reference proteome</keyword>
<sequence>MNEDRAEATLRDVGGTGKKIAGDLIGDAKLQAEGTADKVVARIQEGVGRTKEQFESVADTAQQLGGRAYEAGSKASQYVAESIKETPLITLAVGIAIGYAIGALVHRQIAPTPPSYKFWR</sequence>
<evidence type="ECO:0000256" key="1">
    <source>
        <dbReference type="ARBA" id="ARBA00009129"/>
    </source>
</evidence>
<reference evidence="3 4" key="1">
    <citation type="submission" date="2017-06" db="EMBL/GenBank/DDBJ databases">
        <authorList>
            <person name="Kim H.J."/>
            <person name="Triplett B.A."/>
        </authorList>
    </citation>
    <scope>NUCLEOTIDE SEQUENCE [LARGE SCALE GENOMIC DNA]</scope>
    <source>
        <strain evidence="3 4">B29T1</strain>
    </source>
</reference>
<dbReference type="OrthoDB" id="9796058at2"/>
<evidence type="ECO:0000259" key="2">
    <source>
        <dbReference type="Pfam" id="PF05532"/>
    </source>
</evidence>
<name>A0A212R7N8_9PROT</name>
<evidence type="ECO:0000313" key="4">
    <source>
        <dbReference type="Proteomes" id="UP000197065"/>
    </source>
</evidence>